<evidence type="ECO:0000313" key="5">
    <source>
        <dbReference type="Proteomes" id="UP000823928"/>
    </source>
</evidence>
<dbReference type="Gene3D" id="1.10.1200.10">
    <property type="entry name" value="ACP-like"/>
    <property type="match status" value="1"/>
</dbReference>
<reference evidence="4" key="1">
    <citation type="submission" date="2020-10" db="EMBL/GenBank/DDBJ databases">
        <authorList>
            <person name="Gilroy R."/>
        </authorList>
    </citation>
    <scope>NUCLEOTIDE SEQUENCE</scope>
    <source>
        <strain evidence="4">6276</strain>
    </source>
</reference>
<keyword evidence="1" id="KW-0596">Phosphopantetheine</keyword>
<dbReference type="PROSITE" id="PS00012">
    <property type="entry name" value="PHOSPHOPANTETHEINE"/>
    <property type="match status" value="1"/>
</dbReference>
<proteinExistence type="predicted"/>
<dbReference type="SUPFAM" id="SSF47336">
    <property type="entry name" value="ACP-like"/>
    <property type="match status" value="1"/>
</dbReference>
<sequence length="85" mass="9532">MTLENEIKELIIKVLELEDIKASDIKDEEALFVDGLGLDSIDALELGMALKKKYNLTLSSDKKENAKHFYSVKTLADFIRSNTVG</sequence>
<dbReference type="InterPro" id="IPR036736">
    <property type="entry name" value="ACP-like_sf"/>
</dbReference>
<evidence type="ECO:0000313" key="4">
    <source>
        <dbReference type="EMBL" id="HIS36124.1"/>
    </source>
</evidence>
<evidence type="ECO:0000256" key="1">
    <source>
        <dbReference type="ARBA" id="ARBA00022450"/>
    </source>
</evidence>
<accession>A0A9D1JN38</accession>
<dbReference type="EMBL" id="DVIU01000117">
    <property type="protein sequence ID" value="HIS36124.1"/>
    <property type="molecule type" value="Genomic_DNA"/>
</dbReference>
<keyword evidence="2" id="KW-0597">Phosphoprotein</keyword>
<dbReference type="NCBIfam" id="NF006617">
    <property type="entry name" value="PRK09184.1"/>
    <property type="match status" value="1"/>
</dbReference>
<dbReference type="Pfam" id="PF00550">
    <property type="entry name" value="PP-binding"/>
    <property type="match status" value="1"/>
</dbReference>
<dbReference type="AlphaFoldDB" id="A0A9D1JN38"/>
<dbReference type="PROSITE" id="PS50075">
    <property type="entry name" value="CARRIER"/>
    <property type="match status" value="1"/>
</dbReference>
<feature type="domain" description="Carrier" evidence="3">
    <location>
        <begin position="1"/>
        <end position="83"/>
    </location>
</feature>
<evidence type="ECO:0000259" key="3">
    <source>
        <dbReference type="PROSITE" id="PS50075"/>
    </source>
</evidence>
<dbReference type="InterPro" id="IPR009081">
    <property type="entry name" value="PP-bd_ACP"/>
</dbReference>
<reference evidence="4" key="2">
    <citation type="journal article" date="2021" name="PeerJ">
        <title>Extensive microbial diversity within the chicken gut microbiome revealed by metagenomics and culture.</title>
        <authorList>
            <person name="Gilroy R."/>
            <person name="Ravi A."/>
            <person name="Getino M."/>
            <person name="Pursley I."/>
            <person name="Horton D.L."/>
            <person name="Alikhan N.F."/>
            <person name="Baker D."/>
            <person name="Gharbi K."/>
            <person name="Hall N."/>
            <person name="Watson M."/>
            <person name="Adriaenssens E.M."/>
            <person name="Foster-Nyarko E."/>
            <person name="Jarju S."/>
            <person name="Secka A."/>
            <person name="Antonio M."/>
            <person name="Oren A."/>
            <person name="Chaudhuri R.R."/>
            <person name="La Ragione R."/>
            <person name="Hildebrand F."/>
            <person name="Pallen M.J."/>
        </authorList>
    </citation>
    <scope>NUCLEOTIDE SEQUENCE</scope>
    <source>
        <strain evidence="4">6276</strain>
    </source>
</reference>
<protein>
    <submittedName>
        <fullName evidence="4">Acyl carrier protein</fullName>
    </submittedName>
</protein>
<dbReference type="InterPro" id="IPR006162">
    <property type="entry name" value="Ppantetheine_attach_site"/>
</dbReference>
<comment type="caution">
    <text evidence="4">The sequence shown here is derived from an EMBL/GenBank/DDBJ whole genome shotgun (WGS) entry which is preliminary data.</text>
</comment>
<dbReference type="Proteomes" id="UP000823928">
    <property type="component" value="Unassembled WGS sequence"/>
</dbReference>
<name>A0A9D1JN38_9BACT</name>
<organism evidence="4 5">
    <name type="scientific">Candidatus Scatousia excrementigallinarum</name>
    <dbReference type="NCBI Taxonomy" id="2840935"/>
    <lineage>
        <taxon>Bacteria</taxon>
        <taxon>Candidatus Scatousia</taxon>
    </lineage>
</organism>
<evidence type="ECO:0000256" key="2">
    <source>
        <dbReference type="ARBA" id="ARBA00022553"/>
    </source>
</evidence>
<gene>
    <name evidence="4" type="ORF">IAC10_05780</name>
</gene>